<dbReference type="RefSeq" id="WP_006781850.1">
    <property type="nucleotide sequence ID" value="NZ_CP040506.1"/>
</dbReference>
<gene>
    <name evidence="2" type="ORF">HMPREF9473_03859</name>
</gene>
<dbReference type="AlphaFoldDB" id="G5IK31"/>
<proteinExistence type="predicted"/>
<evidence type="ECO:0000256" key="1">
    <source>
        <dbReference type="SAM" id="SignalP"/>
    </source>
</evidence>
<accession>G5IK31</accession>
<dbReference type="HOGENOM" id="CLU_114021_0_0_9"/>
<evidence type="ECO:0008006" key="4">
    <source>
        <dbReference type="Google" id="ProtNLM"/>
    </source>
</evidence>
<dbReference type="PATRIC" id="fig|742737.3.peg.3842"/>
<sequence>MKKARIILAVMMAGALLSGCAGRGGSTSTFSPEQSSVFVTRDGSISSALVETYTNDYYDQGELKASIEKSVADFNTEQGRTAVTLSSCTLGNGKAIALFDYENASDLCTFAAATNDDWTQLEAMEFTTVEKGQSEGKLAGASWKKAKDGSNASADSVTKKGEYYVVILTGSATVQTEGKIQFYSGNVSLADGYTAVVSGGQAYLVFK</sequence>
<evidence type="ECO:0000313" key="2">
    <source>
        <dbReference type="EMBL" id="EHI58095.1"/>
    </source>
</evidence>
<dbReference type="OrthoDB" id="1933479at2"/>
<reference evidence="2 3" key="1">
    <citation type="submission" date="2011-08" db="EMBL/GenBank/DDBJ databases">
        <title>The Genome Sequence of Clostridium hathewayi WAL-18680.</title>
        <authorList>
            <consortium name="The Broad Institute Genome Sequencing Platform"/>
            <person name="Earl A."/>
            <person name="Ward D."/>
            <person name="Feldgarden M."/>
            <person name="Gevers D."/>
            <person name="Finegold S.M."/>
            <person name="Summanen P.H."/>
            <person name="Molitoris D.R."/>
            <person name="Song M."/>
            <person name="Daigneault M."/>
            <person name="Allen-Vercoe E."/>
            <person name="Young S.K."/>
            <person name="Zeng Q."/>
            <person name="Gargeya S."/>
            <person name="Fitzgerald M."/>
            <person name="Haas B."/>
            <person name="Abouelleil A."/>
            <person name="Alvarado L."/>
            <person name="Arachchi H.M."/>
            <person name="Berlin A."/>
            <person name="Brown A."/>
            <person name="Chapman S.B."/>
            <person name="Chen Z."/>
            <person name="Dunbar C."/>
            <person name="Freedman E."/>
            <person name="Gearin G."/>
            <person name="Gellesch M."/>
            <person name="Goldberg J."/>
            <person name="Griggs A."/>
            <person name="Gujja S."/>
            <person name="Heiman D."/>
            <person name="Howarth C."/>
            <person name="Larson L."/>
            <person name="Lui A."/>
            <person name="MacDonald P.J.P."/>
            <person name="Montmayeur A."/>
            <person name="Murphy C."/>
            <person name="Neiman D."/>
            <person name="Pearson M."/>
            <person name="Priest M."/>
            <person name="Roberts A."/>
            <person name="Saif S."/>
            <person name="Shea T."/>
            <person name="Shenoy N."/>
            <person name="Sisk P."/>
            <person name="Stolte C."/>
            <person name="Sykes S."/>
            <person name="Wortman J."/>
            <person name="Nusbaum C."/>
            <person name="Birren B."/>
        </authorList>
    </citation>
    <scope>NUCLEOTIDE SEQUENCE [LARGE SCALE GENOMIC DNA]</scope>
    <source>
        <strain evidence="2 3">WAL-18680</strain>
    </source>
</reference>
<feature type="chain" id="PRO_5003478779" description="Lipoprotein" evidence="1">
    <location>
        <begin position="24"/>
        <end position="207"/>
    </location>
</feature>
<evidence type="ECO:0000313" key="3">
    <source>
        <dbReference type="Proteomes" id="UP000005384"/>
    </source>
</evidence>
<keyword evidence="3" id="KW-1185">Reference proteome</keyword>
<dbReference type="Proteomes" id="UP000005384">
    <property type="component" value="Unassembled WGS sequence"/>
</dbReference>
<dbReference type="PROSITE" id="PS51257">
    <property type="entry name" value="PROKAR_LIPOPROTEIN"/>
    <property type="match status" value="1"/>
</dbReference>
<organism evidence="2 3">
    <name type="scientific">Hungatella hathewayi WAL-18680</name>
    <dbReference type="NCBI Taxonomy" id="742737"/>
    <lineage>
        <taxon>Bacteria</taxon>
        <taxon>Bacillati</taxon>
        <taxon>Bacillota</taxon>
        <taxon>Clostridia</taxon>
        <taxon>Lachnospirales</taxon>
        <taxon>Lachnospiraceae</taxon>
        <taxon>Hungatella</taxon>
    </lineage>
</organism>
<name>G5IK31_9FIRM</name>
<protein>
    <recommendedName>
        <fullName evidence="4">Lipoprotein</fullName>
    </recommendedName>
</protein>
<feature type="signal peptide" evidence="1">
    <location>
        <begin position="1"/>
        <end position="23"/>
    </location>
</feature>
<keyword evidence="1" id="KW-0732">Signal</keyword>
<dbReference type="EMBL" id="ADLN01000107">
    <property type="protein sequence ID" value="EHI58095.1"/>
    <property type="molecule type" value="Genomic_DNA"/>
</dbReference>
<comment type="caution">
    <text evidence="2">The sequence shown here is derived from an EMBL/GenBank/DDBJ whole genome shotgun (WGS) entry which is preliminary data.</text>
</comment>